<protein>
    <submittedName>
        <fullName evidence="1">Uncharacterized protein</fullName>
    </submittedName>
</protein>
<evidence type="ECO:0000313" key="2">
    <source>
        <dbReference type="Proteomes" id="UP000634043"/>
    </source>
</evidence>
<sequence>MLDPINPPIKETETQYKFLPDLDETVEEELTHAEIDGQLRVSVESFKLKFKNHTEQELFEKISKKGYRKEAVMAAEELLHEKYT</sequence>
<evidence type="ECO:0000313" key="1">
    <source>
        <dbReference type="EMBL" id="GGG04219.1"/>
    </source>
</evidence>
<keyword evidence="2" id="KW-1185">Reference proteome</keyword>
<reference evidence="2" key="1">
    <citation type="journal article" date="2019" name="Int. J. Syst. Evol. Microbiol.">
        <title>The Global Catalogue of Microorganisms (GCM) 10K type strain sequencing project: providing services to taxonomists for standard genome sequencing and annotation.</title>
        <authorList>
            <consortium name="The Broad Institute Genomics Platform"/>
            <consortium name="The Broad Institute Genome Sequencing Center for Infectious Disease"/>
            <person name="Wu L."/>
            <person name="Ma J."/>
        </authorList>
    </citation>
    <scope>NUCLEOTIDE SEQUENCE [LARGE SCALE GENOMIC DNA]</scope>
    <source>
        <strain evidence="2">CGMCC 1.12749</strain>
    </source>
</reference>
<dbReference type="Proteomes" id="UP000634043">
    <property type="component" value="Unassembled WGS sequence"/>
</dbReference>
<dbReference type="EMBL" id="BMFP01000001">
    <property type="protein sequence ID" value="GGG04219.1"/>
    <property type="molecule type" value="Genomic_DNA"/>
</dbReference>
<organism evidence="1 2">
    <name type="scientific">Pontibacter amylolyticus</name>
    <dbReference type="NCBI Taxonomy" id="1424080"/>
    <lineage>
        <taxon>Bacteria</taxon>
        <taxon>Pseudomonadati</taxon>
        <taxon>Bacteroidota</taxon>
        <taxon>Cytophagia</taxon>
        <taxon>Cytophagales</taxon>
        <taxon>Hymenobacteraceae</taxon>
        <taxon>Pontibacter</taxon>
    </lineage>
</organism>
<accession>A0ABQ1VYR5</accession>
<name>A0ABQ1VYR5_9BACT</name>
<comment type="caution">
    <text evidence="1">The sequence shown here is derived from an EMBL/GenBank/DDBJ whole genome shotgun (WGS) entry which is preliminary data.</text>
</comment>
<gene>
    <name evidence="1" type="ORF">GCM10011323_06240</name>
</gene>
<proteinExistence type="predicted"/>